<dbReference type="InterPro" id="IPR029045">
    <property type="entry name" value="ClpP/crotonase-like_dom_sf"/>
</dbReference>
<dbReference type="GO" id="GO:0009368">
    <property type="term" value="C:endopeptidase Clp complex"/>
    <property type="evidence" value="ECO:0007669"/>
    <property type="project" value="TreeGrafter"/>
</dbReference>
<accession>A0A0G0PCN9</accession>
<dbReference type="SUPFAM" id="SSF52096">
    <property type="entry name" value="ClpP/crotonase"/>
    <property type="match status" value="1"/>
</dbReference>
<dbReference type="EMBL" id="LBXD01000031">
    <property type="protein sequence ID" value="KKR22891.1"/>
    <property type="molecule type" value="Genomic_DNA"/>
</dbReference>
<dbReference type="GO" id="GO:0004176">
    <property type="term" value="F:ATP-dependent peptidase activity"/>
    <property type="evidence" value="ECO:0007669"/>
    <property type="project" value="InterPro"/>
</dbReference>
<sequence length="202" mass="22004">MPNLPTRRVMRVSAFDERVLELVNRRIFFIQGALSDADALIVTVNLASLKEEDKAKPVWIVLNSPGGEIIQGFAVCDAISAAVKNGFTVNILATGFCASMATAVLQSASCRYSWPNTQFLVHQASTYGGEPGQIEVNRVLEDADALRKLNDIVLTIISNRIGMPLEELAKISKKTDCWLTAKEALDFGSNGLIDEIVSGFPF</sequence>
<protein>
    <recommendedName>
        <fullName evidence="2">ATP-dependent Clp protease proteolytic subunit</fullName>
    </recommendedName>
</protein>
<keyword evidence="3" id="KW-0378">Hydrolase</keyword>
<dbReference type="CDD" id="cd07017">
    <property type="entry name" value="S14_ClpP_2"/>
    <property type="match status" value="1"/>
</dbReference>
<dbReference type="PANTHER" id="PTHR10381:SF11">
    <property type="entry name" value="ATP-DEPENDENT CLP PROTEASE PROTEOLYTIC SUBUNIT, MITOCHONDRIAL"/>
    <property type="match status" value="1"/>
</dbReference>
<evidence type="ECO:0000313" key="3">
    <source>
        <dbReference type="EMBL" id="KKR22891.1"/>
    </source>
</evidence>
<dbReference type="InterPro" id="IPR023562">
    <property type="entry name" value="ClpP/TepA"/>
</dbReference>
<dbReference type="GO" id="GO:0051117">
    <property type="term" value="F:ATPase binding"/>
    <property type="evidence" value="ECO:0007669"/>
    <property type="project" value="TreeGrafter"/>
</dbReference>
<organism evidence="3 4">
    <name type="scientific">Candidatus Yanofskybacteria bacterium GW2011_GWD2_39_48</name>
    <dbReference type="NCBI Taxonomy" id="1619031"/>
    <lineage>
        <taxon>Bacteria</taxon>
        <taxon>Candidatus Yanofskyibacteriota</taxon>
    </lineage>
</organism>
<dbReference type="Gene3D" id="3.90.226.10">
    <property type="entry name" value="2-enoyl-CoA Hydratase, Chain A, domain 1"/>
    <property type="match status" value="1"/>
</dbReference>
<evidence type="ECO:0000256" key="2">
    <source>
        <dbReference type="RuleBase" id="RU003567"/>
    </source>
</evidence>
<dbReference type="InterPro" id="IPR001907">
    <property type="entry name" value="ClpP"/>
</dbReference>
<evidence type="ECO:0000313" key="4">
    <source>
        <dbReference type="Proteomes" id="UP000034764"/>
    </source>
</evidence>
<comment type="similarity">
    <text evidence="1 2">Belongs to the peptidase S14 family.</text>
</comment>
<gene>
    <name evidence="3" type="ORF">UT53_C0031G0004</name>
</gene>
<dbReference type="PRINTS" id="PR00127">
    <property type="entry name" value="CLPPROTEASEP"/>
</dbReference>
<dbReference type="Proteomes" id="UP000034764">
    <property type="component" value="Unassembled WGS sequence"/>
</dbReference>
<comment type="caution">
    <text evidence="3">The sequence shown here is derived from an EMBL/GenBank/DDBJ whole genome shotgun (WGS) entry which is preliminary data.</text>
</comment>
<evidence type="ECO:0000256" key="1">
    <source>
        <dbReference type="ARBA" id="ARBA00007039"/>
    </source>
</evidence>
<reference evidence="3 4" key="1">
    <citation type="journal article" date="2015" name="Nature">
        <title>rRNA introns, odd ribosomes, and small enigmatic genomes across a large radiation of phyla.</title>
        <authorList>
            <person name="Brown C.T."/>
            <person name="Hug L.A."/>
            <person name="Thomas B.C."/>
            <person name="Sharon I."/>
            <person name="Castelle C.J."/>
            <person name="Singh A."/>
            <person name="Wilkins M.J."/>
            <person name="Williams K.H."/>
            <person name="Banfield J.F."/>
        </authorList>
    </citation>
    <scope>NUCLEOTIDE SEQUENCE [LARGE SCALE GENOMIC DNA]</scope>
</reference>
<name>A0A0G0PCN9_9BACT</name>
<proteinExistence type="inferred from homology"/>
<dbReference type="Pfam" id="PF00574">
    <property type="entry name" value="CLP_protease"/>
    <property type="match status" value="1"/>
</dbReference>
<dbReference type="GO" id="GO:0004252">
    <property type="term" value="F:serine-type endopeptidase activity"/>
    <property type="evidence" value="ECO:0007669"/>
    <property type="project" value="InterPro"/>
</dbReference>
<keyword evidence="3" id="KW-0645">Protease</keyword>
<dbReference type="AlphaFoldDB" id="A0A0G0PCN9"/>
<dbReference type="GO" id="GO:0006515">
    <property type="term" value="P:protein quality control for misfolded or incompletely synthesized proteins"/>
    <property type="evidence" value="ECO:0007669"/>
    <property type="project" value="TreeGrafter"/>
</dbReference>
<dbReference type="PANTHER" id="PTHR10381">
    <property type="entry name" value="ATP-DEPENDENT CLP PROTEASE PROTEOLYTIC SUBUNIT"/>
    <property type="match status" value="1"/>
</dbReference>